<dbReference type="PIRSF" id="PIRSF029644">
    <property type="entry name" value="UCP029644"/>
    <property type="match status" value="1"/>
</dbReference>
<evidence type="ECO:0000259" key="1">
    <source>
        <dbReference type="SMART" id="SM00257"/>
    </source>
</evidence>
<name>A0ABU1RMZ2_9GAMM</name>
<dbReference type="SMART" id="SM00257">
    <property type="entry name" value="LysM"/>
    <property type="match status" value="1"/>
</dbReference>
<protein>
    <recommendedName>
        <fullName evidence="1">LysM domain-containing protein</fullName>
    </recommendedName>
</protein>
<dbReference type="InterPro" id="IPR018392">
    <property type="entry name" value="LysM"/>
</dbReference>
<comment type="caution">
    <text evidence="2">The sequence shown here is derived from an EMBL/GenBank/DDBJ whole genome shotgun (WGS) entry which is preliminary data.</text>
</comment>
<dbReference type="InterPro" id="IPR013783">
    <property type="entry name" value="Ig-like_fold"/>
</dbReference>
<dbReference type="EMBL" id="JAVDTT010000001">
    <property type="protein sequence ID" value="MDR6840148.1"/>
    <property type="molecule type" value="Genomic_DNA"/>
</dbReference>
<dbReference type="CDD" id="cd00118">
    <property type="entry name" value="LysM"/>
    <property type="match status" value="1"/>
</dbReference>
<accession>A0ABU1RMZ2</accession>
<dbReference type="Gene3D" id="2.60.120.1440">
    <property type="match status" value="1"/>
</dbReference>
<organism evidence="2 3">
    <name type="scientific">Pseudoxanthomonas sacheonensis</name>
    <dbReference type="NCBI Taxonomy" id="443615"/>
    <lineage>
        <taxon>Bacteria</taxon>
        <taxon>Pseudomonadati</taxon>
        <taxon>Pseudomonadota</taxon>
        <taxon>Gammaproteobacteria</taxon>
        <taxon>Lysobacterales</taxon>
        <taxon>Lysobacteraceae</taxon>
        <taxon>Pseudoxanthomonas</taxon>
    </lineage>
</organism>
<proteinExistence type="predicted"/>
<evidence type="ECO:0000313" key="3">
    <source>
        <dbReference type="Proteomes" id="UP001254759"/>
    </source>
</evidence>
<evidence type="ECO:0000313" key="2">
    <source>
        <dbReference type="EMBL" id="MDR6840148.1"/>
    </source>
</evidence>
<keyword evidence="3" id="KW-1185">Reference proteome</keyword>
<feature type="domain" description="LysM" evidence="1">
    <location>
        <begin position="40"/>
        <end position="87"/>
    </location>
</feature>
<gene>
    <name evidence="2" type="ORF">J2W94_000412</name>
</gene>
<dbReference type="InterPro" id="IPR006860">
    <property type="entry name" value="FecR"/>
</dbReference>
<dbReference type="Pfam" id="PF04773">
    <property type="entry name" value="FecR"/>
    <property type="match status" value="1"/>
</dbReference>
<reference evidence="2 3" key="1">
    <citation type="submission" date="2023-07" db="EMBL/GenBank/DDBJ databases">
        <title>Sorghum-associated microbial communities from plants grown in Nebraska, USA.</title>
        <authorList>
            <person name="Schachtman D."/>
        </authorList>
    </citation>
    <scope>NUCLEOTIDE SEQUENCE [LARGE SCALE GENOMIC DNA]</scope>
    <source>
        <strain evidence="2 3">BE107</strain>
    </source>
</reference>
<dbReference type="Pfam" id="PF01476">
    <property type="entry name" value="LysM"/>
    <property type="match status" value="1"/>
</dbReference>
<dbReference type="Gene3D" id="3.10.350.10">
    <property type="entry name" value="LysM domain"/>
    <property type="match status" value="1"/>
</dbReference>
<dbReference type="InterPro" id="IPR036779">
    <property type="entry name" value="LysM_dom_sf"/>
</dbReference>
<dbReference type="SUPFAM" id="SSF54106">
    <property type="entry name" value="LysM domain"/>
    <property type="match status" value="1"/>
</dbReference>
<dbReference type="PANTHER" id="PTHR38731">
    <property type="entry name" value="LIPL45-RELATED LIPOPROTEIN-RELATED"/>
    <property type="match status" value="1"/>
</dbReference>
<dbReference type="Gene3D" id="2.60.40.10">
    <property type="entry name" value="Immunoglobulins"/>
    <property type="match status" value="3"/>
</dbReference>
<sequence length="555" mass="60896">MAASFDIDYSGQGRSRMMAKCLMLLLLLAGAPIAYAEDWSYRVRPGDTIWDLTSEYLKPGIPWQRLQVHNRIANPYQLPPGSTIRFPLTWLQMQPARARVVAVRGEATVTVNGKTEAAVTEGMELGIGSLLRTARDATLSLQFADGTRLLLQGASELRLDRMSRYGKSGMVDTRLRLQRGRITNSVTPARGASPSFIVDTPSASSAVRGTRFRVNAEEARTQTEVIEGRVAVSADSRNTLVERGYGTLVAAGQTAPIRAVPLLPPPDLSGIPATSNAARTELKWPPLDRAQRYRVQASDTATFDTLLADLETRDAQASLPLPADGQYHLRVRGIDAQGLEGRDATTRFTVEILPEPPFVLAPVASSTVREAQPEFRWAEVADAASYRFELADNAAFEKPMVSAQEKSTSLRVPQDLPAGDYYWRIASDASDGRQGLFSDPVAFALRPLPEAGEINNETSDPRSVTFRWRAGEAGQRYRFQLSRSPDFHDPRVDEVVDRPQITLPKLRAGAWYLRVQAIGSDGHEGPFPPAQRVEVPCGLCKAITGGSMLWILLSL</sequence>
<dbReference type="InterPro" id="IPR016930">
    <property type="entry name" value="UCP029644"/>
</dbReference>
<dbReference type="RefSeq" id="WP_310089972.1">
    <property type="nucleotide sequence ID" value="NZ_JAVDTT010000001.1"/>
</dbReference>
<dbReference type="Proteomes" id="UP001254759">
    <property type="component" value="Unassembled WGS sequence"/>
</dbReference>